<dbReference type="GO" id="GO:0005886">
    <property type="term" value="C:plasma membrane"/>
    <property type="evidence" value="ECO:0007669"/>
    <property type="project" value="UniProtKB-SubCell"/>
</dbReference>
<dbReference type="Gene3D" id="6.10.340.10">
    <property type="match status" value="1"/>
</dbReference>
<dbReference type="CDD" id="cd12912">
    <property type="entry name" value="PDC2_MCP_like"/>
    <property type="match status" value="1"/>
</dbReference>
<evidence type="ECO:0000256" key="1">
    <source>
        <dbReference type="ARBA" id="ARBA00004651"/>
    </source>
</evidence>
<comment type="caution">
    <text evidence="14">The sequence shown here is derived from an EMBL/GenBank/DDBJ whole genome shotgun (WGS) entry which is preliminary data.</text>
</comment>
<keyword evidence="5 11" id="KW-0812">Transmembrane</keyword>
<dbReference type="PANTHER" id="PTHR32089:SF114">
    <property type="entry name" value="METHYL-ACCEPTING CHEMOTAXIS PROTEIN MCPB"/>
    <property type="match status" value="1"/>
</dbReference>
<evidence type="ECO:0000256" key="2">
    <source>
        <dbReference type="ARBA" id="ARBA00022475"/>
    </source>
</evidence>
<comment type="subcellular location">
    <subcellularLocation>
        <location evidence="1">Cell membrane</location>
        <topology evidence="1">Multi-pass membrane protein</topology>
    </subcellularLocation>
</comment>
<dbReference type="InterPro" id="IPR033479">
    <property type="entry name" value="dCache_1"/>
</dbReference>
<dbReference type="PANTHER" id="PTHR32089">
    <property type="entry name" value="METHYL-ACCEPTING CHEMOTAXIS PROTEIN MCPB"/>
    <property type="match status" value="1"/>
</dbReference>
<evidence type="ECO:0000259" key="13">
    <source>
        <dbReference type="PROSITE" id="PS50885"/>
    </source>
</evidence>
<reference evidence="14 15" key="1">
    <citation type="journal article" date="2016" name="Antonie Van Leeuwenhoek">
        <title>Lysinibacillus endophyticus sp. nov., an indole-3-acetic acid producing endophytic bacterium isolated from corn root (Zea mays cv. Xinken-5).</title>
        <authorList>
            <person name="Yu J."/>
            <person name="Guan X."/>
            <person name="Liu C."/>
            <person name="Xiang W."/>
            <person name="Yu Z."/>
            <person name="Liu X."/>
            <person name="Wang G."/>
        </authorList>
    </citation>
    <scope>NUCLEOTIDE SEQUENCE [LARGE SCALE GENOMIC DNA]</scope>
    <source>
        <strain evidence="14 15">DSM 100506</strain>
    </source>
</reference>
<dbReference type="InterPro" id="IPR004089">
    <property type="entry name" value="MCPsignal_dom"/>
</dbReference>
<keyword evidence="2" id="KW-1003">Cell membrane</keyword>
<evidence type="ECO:0000256" key="7">
    <source>
        <dbReference type="ARBA" id="ARBA00023136"/>
    </source>
</evidence>
<evidence type="ECO:0000259" key="12">
    <source>
        <dbReference type="PROSITE" id="PS50111"/>
    </source>
</evidence>
<dbReference type="Pfam" id="PF00015">
    <property type="entry name" value="MCPsignal"/>
    <property type="match status" value="1"/>
</dbReference>
<dbReference type="PROSITE" id="PS50111">
    <property type="entry name" value="CHEMOTAXIS_TRANSDUC_2"/>
    <property type="match status" value="1"/>
</dbReference>
<keyword evidence="15" id="KW-1185">Reference proteome</keyword>
<dbReference type="SUPFAM" id="SSF103190">
    <property type="entry name" value="Sensory domain-like"/>
    <property type="match status" value="1"/>
</dbReference>
<dbReference type="InterPro" id="IPR003660">
    <property type="entry name" value="HAMP_dom"/>
</dbReference>
<name>A0A494Z737_9BACL</name>
<evidence type="ECO:0000256" key="6">
    <source>
        <dbReference type="ARBA" id="ARBA00022989"/>
    </source>
</evidence>
<accession>A0A494Z737</accession>
<dbReference type="Gene3D" id="1.10.287.950">
    <property type="entry name" value="Methyl-accepting chemotaxis protein"/>
    <property type="match status" value="1"/>
</dbReference>
<dbReference type="SMART" id="SM00304">
    <property type="entry name" value="HAMP"/>
    <property type="match status" value="1"/>
</dbReference>
<evidence type="ECO:0000256" key="5">
    <source>
        <dbReference type="ARBA" id="ARBA00022692"/>
    </source>
</evidence>
<dbReference type="CDD" id="cd18773">
    <property type="entry name" value="PDC1_HK_sensor"/>
    <property type="match status" value="1"/>
</dbReference>
<proteinExistence type="inferred from homology"/>
<dbReference type="CDD" id="cd11386">
    <property type="entry name" value="MCP_signal"/>
    <property type="match status" value="1"/>
</dbReference>
<dbReference type="CDD" id="cd06225">
    <property type="entry name" value="HAMP"/>
    <property type="match status" value="1"/>
</dbReference>
<comment type="similarity">
    <text evidence="9">Belongs to the methyl-accepting chemotaxis (MCP) protein family.</text>
</comment>
<keyword evidence="4" id="KW-0145">Chemotaxis</keyword>
<evidence type="ECO:0000313" key="15">
    <source>
        <dbReference type="Proteomes" id="UP000272238"/>
    </source>
</evidence>
<dbReference type="EMBL" id="RBZN01000009">
    <property type="protein sequence ID" value="RKQ18396.1"/>
    <property type="molecule type" value="Genomic_DNA"/>
</dbReference>
<dbReference type="FunFam" id="1.10.287.950:FF:000001">
    <property type="entry name" value="Methyl-accepting chemotaxis sensory transducer"/>
    <property type="match status" value="1"/>
</dbReference>
<dbReference type="Proteomes" id="UP000272238">
    <property type="component" value="Unassembled WGS sequence"/>
</dbReference>
<evidence type="ECO:0000256" key="3">
    <source>
        <dbReference type="ARBA" id="ARBA00022481"/>
    </source>
</evidence>
<feature type="transmembrane region" description="Helical" evidence="11">
    <location>
        <begin position="31"/>
        <end position="54"/>
    </location>
</feature>
<evidence type="ECO:0000256" key="10">
    <source>
        <dbReference type="PROSITE-ProRule" id="PRU00284"/>
    </source>
</evidence>
<dbReference type="SUPFAM" id="SSF58104">
    <property type="entry name" value="Methyl-accepting chemotaxis protein (MCP) signaling domain"/>
    <property type="match status" value="1"/>
</dbReference>
<dbReference type="InterPro" id="IPR029151">
    <property type="entry name" value="Sensor-like_sf"/>
</dbReference>
<gene>
    <name evidence="14" type="ORF">D8M03_05970</name>
</gene>
<organism evidence="14 15">
    <name type="scientific">Ureibacillus endophyticus</name>
    <dbReference type="NCBI Taxonomy" id="1978490"/>
    <lineage>
        <taxon>Bacteria</taxon>
        <taxon>Bacillati</taxon>
        <taxon>Bacillota</taxon>
        <taxon>Bacilli</taxon>
        <taxon>Bacillales</taxon>
        <taxon>Caryophanaceae</taxon>
        <taxon>Ureibacillus</taxon>
    </lineage>
</organism>
<dbReference type="GO" id="GO:0007165">
    <property type="term" value="P:signal transduction"/>
    <property type="evidence" value="ECO:0007669"/>
    <property type="project" value="UniProtKB-KW"/>
</dbReference>
<dbReference type="Pfam" id="PF02743">
    <property type="entry name" value="dCache_1"/>
    <property type="match status" value="1"/>
</dbReference>
<dbReference type="OrthoDB" id="9760371at2"/>
<sequence length="683" mass="75136">MLLLYSYCNEGGCIMNKQARRKSSMTVRKKLWLSFIIILIVPSILVGGFAFSFAKSVVKDDMMKSASQSVDYLNENIKEFFEPKIKDIEYLAETINASEVKVKAKSNLGYSTTVENQLKTYKAIHSELELTSIGTEQGVYMNAPSTVVNPLNFDPRKQDWYQQAMANKSEAIITSPYISSATGQLVVTIAKSTKDGQGVIAINVNLEEIAKLTESITIGNNGYAYILDADRKYVYHPQQEIGSHAPENEESENLYKSENGTFHYVHEGKDEKEMFFTTNEITGWKLAGTMYSKEIDENALPILINTIIVIVASVIIGGIVIILIIRSITNPIHSLNRAAEKIAEGDFTEKITLRSNDEIGKLGNSFNSMVNTLNGIIVNLKQTIDHLASSSEQLTASSTQTSSATEQVASAIQEIASGVEKSTEKLEENEKSLVNTLESILRISEQSEEVAELARKSSKEAEDGKQSVEANLEQMKFINESVSKSNEVIQSLSHRSKEIGEILQVINDIADQTNLLALNAAIEAARAGEHGKGFAVVADEVRKLAEQSQTSTKLIGEIITSIQKDTEMSVKMMGEVLRNANQGVTVTEASAEKFMHIIENSRNITPQIEEITVTMENIQESVKDVVANAKLLTELGQENAASSEEVAASTEEQLASMEEINSSANSLANLAEELRDVVNKFKI</sequence>
<keyword evidence="7 11" id="KW-0472">Membrane</keyword>
<feature type="domain" description="HAMP" evidence="13">
    <location>
        <begin position="326"/>
        <end position="378"/>
    </location>
</feature>
<protein>
    <submittedName>
        <fullName evidence="14">HAMP domain-containing protein</fullName>
    </submittedName>
</protein>
<keyword evidence="8 10" id="KW-0807">Transducer</keyword>
<dbReference type="Gene3D" id="3.30.450.20">
    <property type="entry name" value="PAS domain"/>
    <property type="match status" value="2"/>
</dbReference>
<evidence type="ECO:0000256" key="4">
    <source>
        <dbReference type="ARBA" id="ARBA00022500"/>
    </source>
</evidence>
<evidence type="ECO:0000313" key="14">
    <source>
        <dbReference type="EMBL" id="RKQ18396.1"/>
    </source>
</evidence>
<evidence type="ECO:0000256" key="11">
    <source>
        <dbReference type="SAM" id="Phobius"/>
    </source>
</evidence>
<evidence type="ECO:0000256" key="9">
    <source>
        <dbReference type="ARBA" id="ARBA00029447"/>
    </source>
</evidence>
<evidence type="ECO:0000256" key="8">
    <source>
        <dbReference type="ARBA" id="ARBA00023224"/>
    </source>
</evidence>
<dbReference type="PROSITE" id="PS50885">
    <property type="entry name" value="HAMP"/>
    <property type="match status" value="1"/>
</dbReference>
<dbReference type="SMART" id="SM00283">
    <property type="entry name" value="MA"/>
    <property type="match status" value="1"/>
</dbReference>
<dbReference type="AlphaFoldDB" id="A0A494Z737"/>
<dbReference type="Pfam" id="PF00672">
    <property type="entry name" value="HAMP"/>
    <property type="match status" value="1"/>
</dbReference>
<feature type="domain" description="Methyl-accepting transducer" evidence="12">
    <location>
        <begin position="397"/>
        <end position="668"/>
    </location>
</feature>
<dbReference type="GO" id="GO:0006935">
    <property type="term" value="P:chemotaxis"/>
    <property type="evidence" value="ECO:0007669"/>
    <property type="project" value="UniProtKB-KW"/>
</dbReference>
<keyword evidence="6 11" id="KW-1133">Transmembrane helix</keyword>
<feature type="transmembrane region" description="Helical" evidence="11">
    <location>
        <begin position="302"/>
        <end position="325"/>
    </location>
</feature>
<keyword evidence="3" id="KW-0488">Methylation</keyword>